<dbReference type="EMBL" id="FMSH01000211">
    <property type="protein sequence ID" value="SCU76262.1"/>
    <property type="molecule type" value="Genomic_DNA"/>
</dbReference>
<dbReference type="GO" id="GO:0044781">
    <property type="term" value="P:bacterial-type flagellum organization"/>
    <property type="evidence" value="ECO:0007669"/>
    <property type="project" value="UniProtKB-KW"/>
</dbReference>
<dbReference type="GO" id="GO:0015031">
    <property type="term" value="P:protein transport"/>
    <property type="evidence" value="ECO:0007669"/>
    <property type="project" value="UniProtKB-KW"/>
</dbReference>
<keyword evidence="9" id="KW-0472">Membrane</keyword>
<evidence type="ECO:0000256" key="7">
    <source>
        <dbReference type="ARBA" id="ARBA00022795"/>
    </source>
</evidence>
<sequence>MNMLKHSPLNTLADLAQNDTDAAARELGRLQGLRTQAEQQLTQLTEYRHEYRARMQVVAAEGMTSGRWQDFSRFLDSLDHAIRQQGAALAKAEADLLAGRNHWQHQKRRLNSFDTLIARAEAKEEQVAARREQRANDEYAARLARTTASRLSEA</sequence>
<proteinExistence type="inferred from homology"/>
<accession>A0A1K0JAW1</accession>
<evidence type="ECO:0000256" key="8">
    <source>
        <dbReference type="ARBA" id="ARBA00022927"/>
    </source>
</evidence>
<dbReference type="GO" id="GO:0003774">
    <property type="term" value="F:cytoskeletal motor activity"/>
    <property type="evidence" value="ECO:0007669"/>
    <property type="project" value="InterPro"/>
</dbReference>
<keyword evidence="11" id="KW-0282">Flagellum</keyword>
<dbReference type="PANTHER" id="PTHR38786:SF1">
    <property type="entry name" value="FLAGELLAR FLIJ PROTEIN"/>
    <property type="match status" value="1"/>
</dbReference>
<evidence type="ECO:0000256" key="6">
    <source>
        <dbReference type="ARBA" id="ARBA00022500"/>
    </source>
</evidence>
<evidence type="ECO:0000256" key="2">
    <source>
        <dbReference type="ARBA" id="ARBA00010004"/>
    </source>
</evidence>
<gene>
    <name evidence="11" type="ORF">CNECB9_2890002</name>
</gene>
<keyword evidence="11" id="KW-0969">Cilium</keyword>
<dbReference type="NCBIfam" id="TIGR02473">
    <property type="entry name" value="flagell_FliJ"/>
    <property type="match status" value="1"/>
</dbReference>
<protein>
    <recommendedName>
        <fullName evidence="3">Flagellar FliJ protein</fullName>
    </recommendedName>
</protein>
<dbReference type="Gene3D" id="1.10.287.1700">
    <property type="match status" value="1"/>
</dbReference>
<dbReference type="InterPro" id="IPR053716">
    <property type="entry name" value="Flag_assembly_chemotaxis_eff"/>
</dbReference>
<dbReference type="GO" id="GO:0009288">
    <property type="term" value="C:bacterial-type flagellum"/>
    <property type="evidence" value="ECO:0007669"/>
    <property type="project" value="InterPro"/>
</dbReference>
<comment type="similarity">
    <text evidence="2">Belongs to the FliJ family.</text>
</comment>
<evidence type="ECO:0000256" key="1">
    <source>
        <dbReference type="ARBA" id="ARBA00004413"/>
    </source>
</evidence>
<keyword evidence="5" id="KW-1003">Cell membrane</keyword>
<dbReference type="PANTHER" id="PTHR38786">
    <property type="entry name" value="FLAGELLAR FLIJ PROTEIN"/>
    <property type="match status" value="1"/>
</dbReference>
<comment type="subcellular location">
    <subcellularLocation>
        <location evidence="1">Cell membrane</location>
        <topology evidence="1">Peripheral membrane protein</topology>
        <orientation evidence="1">Cytoplasmic side</orientation>
    </subcellularLocation>
</comment>
<evidence type="ECO:0000256" key="10">
    <source>
        <dbReference type="ARBA" id="ARBA00023225"/>
    </source>
</evidence>
<keyword evidence="6" id="KW-0145">Chemotaxis</keyword>
<dbReference type="GO" id="GO:0071973">
    <property type="term" value="P:bacterial-type flagellum-dependent cell motility"/>
    <property type="evidence" value="ECO:0007669"/>
    <property type="project" value="InterPro"/>
</dbReference>
<evidence type="ECO:0000313" key="11">
    <source>
        <dbReference type="EMBL" id="SCU76262.1"/>
    </source>
</evidence>
<keyword evidence="8" id="KW-0653">Protein transport</keyword>
<dbReference type="InterPro" id="IPR052570">
    <property type="entry name" value="FliJ"/>
</dbReference>
<dbReference type="Pfam" id="PF02050">
    <property type="entry name" value="FliJ"/>
    <property type="match status" value="1"/>
</dbReference>
<dbReference type="InterPro" id="IPR012823">
    <property type="entry name" value="Flagell_FliJ"/>
</dbReference>
<reference evidence="11" key="1">
    <citation type="submission" date="2016-09" db="EMBL/GenBank/DDBJ databases">
        <authorList>
            <person name="Capua I."/>
            <person name="De Benedictis P."/>
            <person name="Joannis T."/>
            <person name="Lombin L.H."/>
            <person name="Cattoli G."/>
        </authorList>
    </citation>
    <scope>NUCLEOTIDE SEQUENCE</scope>
    <source>
        <strain evidence="11">B9</strain>
    </source>
</reference>
<evidence type="ECO:0000256" key="3">
    <source>
        <dbReference type="ARBA" id="ARBA00020392"/>
    </source>
</evidence>
<dbReference type="PRINTS" id="PR01004">
    <property type="entry name" value="FLGFLIJ"/>
</dbReference>
<keyword evidence="4" id="KW-0813">Transport</keyword>
<dbReference type="GO" id="GO:0006935">
    <property type="term" value="P:chemotaxis"/>
    <property type="evidence" value="ECO:0007669"/>
    <property type="project" value="UniProtKB-KW"/>
</dbReference>
<keyword evidence="10" id="KW-1006">Bacterial flagellum protein export</keyword>
<evidence type="ECO:0000256" key="9">
    <source>
        <dbReference type="ARBA" id="ARBA00023136"/>
    </source>
</evidence>
<keyword evidence="11" id="KW-0966">Cell projection</keyword>
<name>A0A1K0JAW1_CUPNE</name>
<dbReference type="PIRSF" id="PIRSF019404">
    <property type="entry name" value="FliJ"/>
    <property type="match status" value="1"/>
</dbReference>
<evidence type="ECO:0000256" key="5">
    <source>
        <dbReference type="ARBA" id="ARBA00022475"/>
    </source>
</evidence>
<dbReference type="AlphaFoldDB" id="A0A1K0JAW1"/>
<organism evidence="11">
    <name type="scientific">Cupriavidus necator</name>
    <name type="common">Alcaligenes eutrophus</name>
    <name type="synonym">Ralstonia eutropha</name>
    <dbReference type="NCBI Taxonomy" id="106590"/>
    <lineage>
        <taxon>Bacteria</taxon>
        <taxon>Pseudomonadati</taxon>
        <taxon>Pseudomonadota</taxon>
        <taxon>Betaproteobacteria</taxon>
        <taxon>Burkholderiales</taxon>
        <taxon>Burkholderiaceae</taxon>
        <taxon>Cupriavidus</taxon>
    </lineage>
</organism>
<dbReference type="GO" id="GO:0005886">
    <property type="term" value="C:plasma membrane"/>
    <property type="evidence" value="ECO:0007669"/>
    <property type="project" value="UniProtKB-SubCell"/>
</dbReference>
<dbReference type="InterPro" id="IPR018006">
    <property type="entry name" value="Flag_FliJ_proteobac"/>
</dbReference>
<keyword evidence="7" id="KW-1005">Bacterial flagellum biogenesis</keyword>
<evidence type="ECO:0000256" key="4">
    <source>
        <dbReference type="ARBA" id="ARBA00022448"/>
    </source>
</evidence>